<comment type="caution">
    <text evidence="11">The sequence shown here is derived from an EMBL/GenBank/DDBJ whole genome shotgun (WGS) entry which is preliminary data.</text>
</comment>
<dbReference type="Proteomes" id="UP000622017">
    <property type="component" value="Unassembled WGS sequence"/>
</dbReference>
<feature type="transmembrane region" description="Helical" evidence="10">
    <location>
        <begin position="472"/>
        <end position="499"/>
    </location>
</feature>
<organism evidence="11 12">
    <name type="scientific">Hymenobacter citatus</name>
    <dbReference type="NCBI Taxonomy" id="2763506"/>
    <lineage>
        <taxon>Bacteria</taxon>
        <taxon>Pseudomonadati</taxon>
        <taxon>Bacteroidota</taxon>
        <taxon>Cytophagia</taxon>
        <taxon>Cytophagales</taxon>
        <taxon>Hymenobacteraceae</taxon>
        <taxon>Hymenobacter</taxon>
    </lineage>
</organism>
<feature type="transmembrane region" description="Helical" evidence="10">
    <location>
        <begin position="394"/>
        <end position="419"/>
    </location>
</feature>
<dbReference type="Gene3D" id="3.30.70.1320">
    <property type="entry name" value="Multidrug efflux transporter AcrB pore domain like"/>
    <property type="match status" value="1"/>
</dbReference>
<dbReference type="InterPro" id="IPR004764">
    <property type="entry name" value="MdtF-like"/>
</dbReference>
<feature type="transmembrane region" description="Helical" evidence="10">
    <location>
        <begin position="342"/>
        <end position="361"/>
    </location>
</feature>
<feature type="transmembrane region" description="Helical" evidence="10">
    <location>
        <begin position="541"/>
        <end position="561"/>
    </location>
</feature>
<evidence type="ECO:0000313" key="12">
    <source>
        <dbReference type="Proteomes" id="UP000622017"/>
    </source>
</evidence>
<keyword evidence="5" id="KW-0997">Cell inner membrane</keyword>
<dbReference type="PANTHER" id="PTHR32063">
    <property type="match status" value="1"/>
</dbReference>
<dbReference type="RefSeq" id="WP_187318301.1">
    <property type="nucleotide sequence ID" value="NZ_JACSCY010000002.1"/>
</dbReference>
<sequence length="1055" mass="115183">MFDIFIRRPVLSLVISLVIVFLGLLALIQLPITQFPDIVPPSVTVTARYTGANAEVCTKAVATPLERAINGVPGMSYLTSVSTNSGITLITVFFQVGTDPDLAAVNVQNRVQTVIDELPEEVIKAGVSTEKEVNSMLLYLNIMSDDKSVGEKFIYNFADINVLQELKRIDGVGFAEIMGSREYSMRVWLQPDRMVALNVSADEVIEAIRAQNVEAAPGKSGESSGGADQELQYVLRYTGKLFEPKQYENIVVRATPDGSVLRLKDVARIEFGSLNYGMTSKIDGRPSAAIMLKQRPGSNASEVIENVKKRMAELKGTSFPPGMTYNIAYDVSRFLDASIHEVLRTLVEAFVLVFLVVFIFLQDWRSTLISALAVPVALIGTLFFMQLLDFSINLLTLFALVLAIGIVVDNAIVVVEAVHVKMTEDHMSPKEATFAAMHEIGGAIIAITLVMSAVFVPVSFMDGPVGVFYRQFSLTLAFSIVISGINALTLTPALCALLLRHAPEGEQKGLMGRFFGGFNRYYEGLALRYQKLVRVVANRRVVTIGLMLVFFVATYGITTILPTGFIPTEDQGMIYVNVTTPPGATVERTEKILDEVQRIAEKLGPVESVSTLAGYSLTTEVAGASYGMGMINLKPWDDREESVQDMIAQLEEKTRYLKDADIQFLPPPTVPGFGNSSGFELRLLDRTGRGDLQQTAQVSNDFIQALQKTPAVGSAFTSFDASFPQYLIHVDQEQAAKKGVTIDKAMSTLQTLMGSFYASNFIRFGQMYKVMVQAAPGFRTKPEDVLKMYVKNDRGEMVPYSTFVRLERVYGPEQLTRYNMYTSAMLNGDAANGFSSGDVINTVAQVAAKELPRGYSYEWSGMTREQVLSGDQALYVFAVVLLFVYLLLAAQYESFLLPLPVILSLPAGIFGAFLFLKLLGLENNIYAQVSLVMLIGLLGKNAILIIEFAVLRRKQGASVLDAAVEGGYSRLRPILMTSFAFIAGLLPLTIATGAGALGNRSIGTAAAGGMLIGTLVGVVLIPGLYVLFSRDKKEPVEDEHSPVEPVPEETAHAIA</sequence>
<evidence type="ECO:0000256" key="1">
    <source>
        <dbReference type="ARBA" id="ARBA00004429"/>
    </source>
</evidence>
<dbReference type="InterPro" id="IPR027463">
    <property type="entry name" value="AcrB_DN_DC_subdom"/>
</dbReference>
<keyword evidence="8 10" id="KW-0472">Membrane</keyword>
<evidence type="ECO:0000256" key="8">
    <source>
        <dbReference type="ARBA" id="ARBA00023136"/>
    </source>
</evidence>
<dbReference type="Gene3D" id="3.30.70.1430">
    <property type="entry name" value="Multidrug efflux transporter AcrB pore domain"/>
    <property type="match status" value="2"/>
</dbReference>
<proteinExistence type="inferred from homology"/>
<evidence type="ECO:0000256" key="4">
    <source>
        <dbReference type="ARBA" id="ARBA00022475"/>
    </source>
</evidence>
<evidence type="ECO:0000256" key="3">
    <source>
        <dbReference type="ARBA" id="ARBA00022448"/>
    </source>
</evidence>
<feature type="transmembrane region" description="Helical" evidence="10">
    <location>
        <begin position="440"/>
        <end position="460"/>
    </location>
</feature>
<feature type="transmembrane region" description="Helical" evidence="10">
    <location>
        <begin position="872"/>
        <end position="888"/>
    </location>
</feature>
<dbReference type="PRINTS" id="PR00702">
    <property type="entry name" value="ACRIFLAVINRP"/>
</dbReference>
<protein>
    <submittedName>
        <fullName evidence="11">Efflux RND transporter permease subunit</fullName>
    </submittedName>
</protein>
<dbReference type="Gene3D" id="3.30.2090.10">
    <property type="entry name" value="Multidrug efflux transporter AcrB TolC docking domain, DN and DC subdomains"/>
    <property type="match status" value="2"/>
</dbReference>
<feature type="region of interest" description="Disordered" evidence="9">
    <location>
        <begin position="1036"/>
        <end position="1055"/>
    </location>
</feature>
<reference evidence="11 12" key="1">
    <citation type="submission" date="2020-08" db="EMBL/GenBank/DDBJ databases">
        <title>Hymenobacter sp.</title>
        <authorList>
            <person name="Kim M.K."/>
        </authorList>
    </citation>
    <scope>NUCLEOTIDE SEQUENCE [LARGE SCALE GENOMIC DNA]</scope>
    <source>
        <strain evidence="11 12">BT507</strain>
    </source>
</reference>
<feature type="transmembrane region" description="Helical" evidence="10">
    <location>
        <begin position="971"/>
        <end position="990"/>
    </location>
</feature>
<evidence type="ECO:0000256" key="10">
    <source>
        <dbReference type="SAM" id="Phobius"/>
    </source>
</evidence>
<dbReference type="PANTHER" id="PTHR32063:SF9">
    <property type="entry name" value="SIMILAR TO MULTIDRUG RESISTANCE PROTEIN MEXB"/>
    <property type="match status" value="1"/>
</dbReference>
<accession>A0ABR7MG07</accession>
<gene>
    <name evidence="11" type="ORF">H8B15_03635</name>
</gene>
<comment type="subcellular location">
    <subcellularLocation>
        <location evidence="1">Cell inner membrane</location>
        <topology evidence="1">Multi-pass membrane protein</topology>
    </subcellularLocation>
</comment>
<dbReference type="Pfam" id="PF00873">
    <property type="entry name" value="ACR_tran"/>
    <property type="match status" value="1"/>
</dbReference>
<feature type="transmembrane region" description="Helical" evidence="10">
    <location>
        <begin position="12"/>
        <end position="32"/>
    </location>
</feature>
<keyword evidence="3" id="KW-0813">Transport</keyword>
<evidence type="ECO:0000256" key="9">
    <source>
        <dbReference type="SAM" id="MobiDB-lite"/>
    </source>
</evidence>
<feature type="transmembrane region" description="Helical" evidence="10">
    <location>
        <begin position="368"/>
        <end position="388"/>
    </location>
</feature>
<feature type="transmembrane region" description="Helical" evidence="10">
    <location>
        <begin position="925"/>
        <end position="950"/>
    </location>
</feature>
<dbReference type="EMBL" id="JACSCY010000002">
    <property type="protein sequence ID" value="MBC6609998.1"/>
    <property type="molecule type" value="Genomic_DNA"/>
</dbReference>
<dbReference type="InterPro" id="IPR001036">
    <property type="entry name" value="Acrflvin-R"/>
</dbReference>
<evidence type="ECO:0000313" key="11">
    <source>
        <dbReference type="EMBL" id="MBC6609998.1"/>
    </source>
</evidence>
<evidence type="ECO:0000256" key="6">
    <source>
        <dbReference type="ARBA" id="ARBA00022692"/>
    </source>
</evidence>
<feature type="transmembrane region" description="Helical" evidence="10">
    <location>
        <begin position="1002"/>
        <end position="1028"/>
    </location>
</feature>
<evidence type="ECO:0000256" key="5">
    <source>
        <dbReference type="ARBA" id="ARBA00022519"/>
    </source>
</evidence>
<dbReference type="Gene3D" id="1.20.1640.10">
    <property type="entry name" value="Multidrug efflux transporter AcrB transmembrane domain"/>
    <property type="match status" value="2"/>
</dbReference>
<evidence type="ECO:0000256" key="7">
    <source>
        <dbReference type="ARBA" id="ARBA00022989"/>
    </source>
</evidence>
<feature type="transmembrane region" description="Helical" evidence="10">
    <location>
        <begin position="895"/>
        <end position="919"/>
    </location>
</feature>
<name>A0ABR7MG07_9BACT</name>
<dbReference type="SUPFAM" id="SSF82866">
    <property type="entry name" value="Multidrug efflux transporter AcrB transmembrane domain"/>
    <property type="match status" value="2"/>
</dbReference>
<keyword evidence="7 10" id="KW-1133">Transmembrane helix</keyword>
<keyword evidence="4" id="KW-1003">Cell membrane</keyword>
<dbReference type="SUPFAM" id="SSF82714">
    <property type="entry name" value="Multidrug efflux transporter AcrB TolC docking domain, DN and DC subdomains"/>
    <property type="match status" value="2"/>
</dbReference>
<keyword evidence="6 10" id="KW-0812">Transmembrane</keyword>
<comment type="similarity">
    <text evidence="2">Belongs to the resistance-nodulation-cell division (RND) (TC 2.A.6) family.</text>
</comment>
<dbReference type="SUPFAM" id="SSF82693">
    <property type="entry name" value="Multidrug efflux transporter AcrB pore domain, PN1, PN2, PC1 and PC2 subdomains"/>
    <property type="match status" value="3"/>
</dbReference>
<evidence type="ECO:0000256" key="2">
    <source>
        <dbReference type="ARBA" id="ARBA00010942"/>
    </source>
</evidence>
<dbReference type="NCBIfam" id="TIGR00915">
    <property type="entry name" value="2A0602"/>
    <property type="match status" value="1"/>
</dbReference>
<keyword evidence="12" id="KW-1185">Reference proteome</keyword>
<dbReference type="Gene3D" id="3.30.70.1440">
    <property type="entry name" value="Multidrug efflux transporter AcrB pore domain"/>
    <property type="match status" value="1"/>
</dbReference>